<evidence type="ECO:0000313" key="2">
    <source>
        <dbReference type="Proteomes" id="UP000296049"/>
    </source>
</evidence>
<gene>
    <name evidence="1" type="ORF">Anapl_17167</name>
</gene>
<dbReference type="AlphaFoldDB" id="R0JJS6"/>
<protein>
    <submittedName>
        <fullName evidence="1">Uncharacterized protein</fullName>
    </submittedName>
</protein>
<name>R0JJS6_ANAPL</name>
<organism evidence="1 2">
    <name type="scientific">Anas platyrhynchos</name>
    <name type="common">Mallard</name>
    <name type="synonym">Anas boschas</name>
    <dbReference type="NCBI Taxonomy" id="8839"/>
    <lineage>
        <taxon>Eukaryota</taxon>
        <taxon>Metazoa</taxon>
        <taxon>Chordata</taxon>
        <taxon>Craniata</taxon>
        <taxon>Vertebrata</taxon>
        <taxon>Euteleostomi</taxon>
        <taxon>Archelosauria</taxon>
        <taxon>Archosauria</taxon>
        <taxon>Dinosauria</taxon>
        <taxon>Saurischia</taxon>
        <taxon>Theropoda</taxon>
        <taxon>Coelurosauria</taxon>
        <taxon>Aves</taxon>
        <taxon>Neognathae</taxon>
        <taxon>Galloanserae</taxon>
        <taxon>Anseriformes</taxon>
        <taxon>Anatidae</taxon>
        <taxon>Anatinae</taxon>
        <taxon>Anas</taxon>
    </lineage>
</organism>
<accession>R0JJS6</accession>
<reference evidence="2" key="1">
    <citation type="journal article" date="2013" name="Nat. Genet.">
        <title>The duck genome and transcriptome provide insight into an avian influenza virus reservoir species.</title>
        <authorList>
            <person name="Huang Y."/>
            <person name="Li Y."/>
            <person name="Burt D.W."/>
            <person name="Chen H."/>
            <person name="Zhang Y."/>
            <person name="Qian W."/>
            <person name="Kim H."/>
            <person name="Gan S."/>
            <person name="Zhao Y."/>
            <person name="Li J."/>
            <person name="Yi K."/>
            <person name="Feng H."/>
            <person name="Zhu P."/>
            <person name="Li B."/>
            <person name="Liu Q."/>
            <person name="Fairley S."/>
            <person name="Magor K.E."/>
            <person name="Du Z."/>
            <person name="Hu X."/>
            <person name="Goodman L."/>
            <person name="Tafer H."/>
            <person name="Vignal A."/>
            <person name="Lee T."/>
            <person name="Kim K.W."/>
            <person name="Sheng Z."/>
            <person name="An Y."/>
            <person name="Searle S."/>
            <person name="Herrero J."/>
            <person name="Groenen M.A."/>
            <person name="Crooijmans R.P."/>
            <person name="Faraut T."/>
            <person name="Cai Q."/>
            <person name="Webster R.G."/>
            <person name="Aldridge J.R."/>
            <person name="Warren W.C."/>
            <person name="Bartschat S."/>
            <person name="Kehr S."/>
            <person name="Marz M."/>
            <person name="Stadler P.F."/>
            <person name="Smith J."/>
            <person name="Kraus R.H."/>
            <person name="Zhao Y."/>
            <person name="Ren L."/>
            <person name="Fei J."/>
            <person name="Morisson M."/>
            <person name="Kaiser P."/>
            <person name="Griffin D.K."/>
            <person name="Rao M."/>
            <person name="Pitel F."/>
            <person name="Wang J."/>
            <person name="Li N."/>
        </authorList>
    </citation>
    <scope>NUCLEOTIDE SEQUENCE [LARGE SCALE GENOMIC DNA]</scope>
</reference>
<dbReference type="EMBL" id="KB743735">
    <property type="protein sequence ID" value="EOA97261.1"/>
    <property type="molecule type" value="Genomic_DNA"/>
</dbReference>
<dbReference type="Proteomes" id="UP000296049">
    <property type="component" value="Unassembled WGS sequence"/>
</dbReference>
<evidence type="ECO:0000313" key="1">
    <source>
        <dbReference type="EMBL" id="EOA97261.1"/>
    </source>
</evidence>
<sequence length="373" mass="40939">MALSTRTCLCPVRPRLCLGAGSGTAVGQSNVSNGSKLPLWSLQRPKGFLVMGEGEMSAYEYFMVTEAISESKKNLAEATNSKANGLELADDTQCIPCSRRPASHKHQTPREPLTFKCVQFHRTLLCALEVKAFAEHGGRHEISISSMLVRSVLEWEYRELTKSYEVGIETSSCCGFSRGNNDSMGVFSGAERTPEHQTGHLMPGTKPHVFSQAWKDTTVLTRRTAARGSLPSLVSRGTSRHVISTQMFRVLKAKQLLQQGQCWLAVPDHPDGLTMGLKATEHPTASVSAHRLGKKLFLFLQSTFLLQKGSVPESPLTCSNIQGPDFVHYYHICRSTASSLASLDYEREIPAASADINVSGCTVRRCRHTIGKI</sequence>
<proteinExistence type="predicted"/>
<keyword evidence="2" id="KW-1185">Reference proteome</keyword>